<dbReference type="AlphaFoldDB" id="A0A517M8R7"/>
<gene>
    <name evidence="2" type="ORF">EC9_54940</name>
</gene>
<dbReference type="OrthoDB" id="263024at2"/>
<evidence type="ECO:0000313" key="3">
    <source>
        <dbReference type="Proteomes" id="UP000319557"/>
    </source>
</evidence>
<protein>
    <submittedName>
        <fullName evidence="2">Uncharacterized protein</fullName>
    </submittedName>
</protein>
<accession>A0A517M8R7</accession>
<keyword evidence="1" id="KW-0812">Transmembrane</keyword>
<proteinExistence type="predicted"/>
<feature type="transmembrane region" description="Helical" evidence="1">
    <location>
        <begin position="15"/>
        <end position="38"/>
    </location>
</feature>
<keyword evidence="3" id="KW-1185">Reference proteome</keyword>
<reference evidence="2 3" key="1">
    <citation type="submission" date="2019-02" db="EMBL/GenBank/DDBJ databases">
        <title>Deep-cultivation of Planctomycetes and their phenomic and genomic characterization uncovers novel biology.</title>
        <authorList>
            <person name="Wiegand S."/>
            <person name="Jogler M."/>
            <person name="Boedeker C."/>
            <person name="Pinto D."/>
            <person name="Vollmers J."/>
            <person name="Rivas-Marin E."/>
            <person name="Kohn T."/>
            <person name="Peeters S.H."/>
            <person name="Heuer A."/>
            <person name="Rast P."/>
            <person name="Oberbeckmann S."/>
            <person name="Bunk B."/>
            <person name="Jeske O."/>
            <person name="Meyerdierks A."/>
            <person name="Storesund J.E."/>
            <person name="Kallscheuer N."/>
            <person name="Luecker S."/>
            <person name="Lage O.M."/>
            <person name="Pohl T."/>
            <person name="Merkel B.J."/>
            <person name="Hornburger P."/>
            <person name="Mueller R.-W."/>
            <person name="Bruemmer F."/>
            <person name="Labrenz M."/>
            <person name="Spormann A.M."/>
            <person name="Op den Camp H."/>
            <person name="Overmann J."/>
            <person name="Amann R."/>
            <person name="Jetten M.S.M."/>
            <person name="Mascher T."/>
            <person name="Medema M.H."/>
            <person name="Devos D.P."/>
            <person name="Kaster A.-K."/>
            <person name="Ovreas L."/>
            <person name="Rohde M."/>
            <person name="Galperin M.Y."/>
            <person name="Jogler C."/>
        </authorList>
    </citation>
    <scope>NUCLEOTIDE SEQUENCE [LARGE SCALE GENOMIC DNA]</scope>
    <source>
        <strain evidence="2 3">EC9</strain>
    </source>
</reference>
<dbReference type="EMBL" id="CP036261">
    <property type="protein sequence ID" value="QDS91270.1"/>
    <property type="molecule type" value="Genomic_DNA"/>
</dbReference>
<name>A0A517M8R7_9BACT</name>
<sequence>MTASPSPVSKSRSPIVWIITAIVLLVVGLFGCLILWLASGVSGREFAPSHFQTRTFNVASVPWIGFQIGSLDHSSVNDATSQYLIAHKLINVPATPPKRWDLLEIYRNVSLPHDADASVLTLYLTGRGSHGVDWEQWSKDHPAAAAVFWPFVQQLAIDQLYLMLPQAFDLARQQTDPVELQQALDDYFVAEFPAFAADLAHAGREAEAIAALESAIDRYPQQASFSAVLDDLQSQK</sequence>
<dbReference type="KEGG" id="ruv:EC9_54940"/>
<dbReference type="Proteomes" id="UP000319557">
    <property type="component" value="Chromosome"/>
</dbReference>
<dbReference type="RefSeq" id="WP_145348930.1">
    <property type="nucleotide sequence ID" value="NZ_CP036261.1"/>
</dbReference>
<evidence type="ECO:0000256" key="1">
    <source>
        <dbReference type="SAM" id="Phobius"/>
    </source>
</evidence>
<evidence type="ECO:0000313" key="2">
    <source>
        <dbReference type="EMBL" id="QDS91270.1"/>
    </source>
</evidence>
<keyword evidence="1" id="KW-1133">Transmembrane helix</keyword>
<keyword evidence="1" id="KW-0472">Membrane</keyword>
<organism evidence="2 3">
    <name type="scientific">Rosistilla ulvae</name>
    <dbReference type="NCBI Taxonomy" id="1930277"/>
    <lineage>
        <taxon>Bacteria</taxon>
        <taxon>Pseudomonadati</taxon>
        <taxon>Planctomycetota</taxon>
        <taxon>Planctomycetia</taxon>
        <taxon>Pirellulales</taxon>
        <taxon>Pirellulaceae</taxon>
        <taxon>Rosistilla</taxon>
    </lineage>
</organism>